<evidence type="ECO:0000313" key="7">
    <source>
        <dbReference type="Proteomes" id="UP000060487"/>
    </source>
</evidence>
<dbReference type="CDD" id="cd00165">
    <property type="entry name" value="S4"/>
    <property type="match status" value="1"/>
</dbReference>
<keyword evidence="7" id="KW-1185">Reference proteome</keyword>
<evidence type="ECO:0000313" key="6">
    <source>
        <dbReference type="EMBL" id="KWT82475.1"/>
    </source>
</evidence>
<dbReference type="EC" id="5.4.99.-" evidence="4"/>
<dbReference type="Pfam" id="PF00849">
    <property type="entry name" value="PseudoU_synth_2"/>
    <property type="match status" value="1"/>
</dbReference>
<evidence type="ECO:0000256" key="1">
    <source>
        <dbReference type="ARBA" id="ARBA00010876"/>
    </source>
</evidence>
<reference evidence="6 7" key="1">
    <citation type="submission" date="2015-11" db="EMBL/GenBank/DDBJ databases">
        <authorList>
            <person name="Lin W."/>
        </authorList>
    </citation>
    <scope>NUCLEOTIDE SEQUENCE [LARGE SCALE GENOMIC DNA]</scope>
    <source>
        <strain evidence="6 7">HCH-1</strain>
    </source>
</reference>
<dbReference type="InterPro" id="IPR002942">
    <property type="entry name" value="S4_RNA-bd"/>
</dbReference>
<dbReference type="Pfam" id="PF01479">
    <property type="entry name" value="S4"/>
    <property type="match status" value="1"/>
</dbReference>
<dbReference type="InterPro" id="IPR006225">
    <property type="entry name" value="PsdUridine_synth_RluC/D"/>
</dbReference>
<dbReference type="Gene3D" id="3.30.2350.10">
    <property type="entry name" value="Pseudouridine synthase"/>
    <property type="match status" value="1"/>
</dbReference>
<dbReference type="GO" id="GO:0160140">
    <property type="term" value="F:23S rRNA pseudouridine(1911/1915/1917) synthase activity"/>
    <property type="evidence" value="ECO:0007669"/>
    <property type="project" value="UniProtKB-EC"/>
</dbReference>
<proteinExistence type="inferred from homology"/>
<dbReference type="InterPro" id="IPR006145">
    <property type="entry name" value="PsdUridine_synth_RsuA/RluA"/>
</dbReference>
<dbReference type="SUPFAM" id="SSF55120">
    <property type="entry name" value="Pseudouridine synthase"/>
    <property type="match status" value="1"/>
</dbReference>
<name>A0ABR5SED8_9BACT</name>
<comment type="catalytic activity">
    <reaction evidence="4">
        <text>a uridine in RNA = a pseudouridine in RNA</text>
        <dbReference type="Rhea" id="RHEA:48348"/>
        <dbReference type="Rhea" id="RHEA-COMP:12068"/>
        <dbReference type="Rhea" id="RHEA-COMP:12069"/>
        <dbReference type="ChEBI" id="CHEBI:65314"/>
        <dbReference type="ChEBI" id="CHEBI:65315"/>
    </reaction>
</comment>
<dbReference type="PANTHER" id="PTHR21600:SF44">
    <property type="entry name" value="RIBOSOMAL LARGE SUBUNIT PSEUDOURIDINE SYNTHASE D"/>
    <property type="match status" value="1"/>
</dbReference>
<dbReference type="PROSITE" id="PS01129">
    <property type="entry name" value="PSI_RLU"/>
    <property type="match status" value="1"/>
</dbReference>
<dbReference type="Gene3D" id="3.10.290.10">
    <property type="entry name" value="RNA-binding S4 domain"/>
    <property type="match status" value="1"/>
</dbReference>
<dbReference type="PANTHER" id="PTHR21600">
    <property type="entry name" value="MITOCHONDRIAL RNA PSEUDOURIDINE SYNTHASE"/>
    <property type="match status" value="1"/>
</dbReference>
<evidence type="ECO:0000256" key="3">
    <source>
        <dbReference type="PROSITE-ProRule" id="PRU00182"/>
    </source>
</evidence>
<dbReference type="CDD" id="cd02869">
    <property type="entry name" value="PseudoU_synth_RluA_like"/>
    <property type="match status" value="1"/>
</dbReference>
<dbReference type="InterPro" id="IPR020103">
    <property type="entry name" value="PsdUridine_synth_cat_dom_sf"/>
</dbReference>
<keyword evidence="2 4" id="KW-0413">Isomerase</keyword>
<dbReference type="InterPro" id="IPR036986">
    <property type="entry name" value="S4_RNA-bd_sf"/>
</dbReference>
<evidence type="ECO:0000256" key="4">
    <source>
        <dbReference type="RuleBase" id="RU362028"/>
    </source>
</evidence>
<dbReference type="EMBL" id="LNQR01000089">
    <property type="protein sequence ID" value="KWT82475.1"/>
    <property type="molecule type" value="Genomic_DNA"/>
</dbReference>
<organism evidence="6 7">
    <name type="scientific">Candidatus Magnetominusculus xianensis</name>
    <dbReference type="NCBI Taxonomy" id="1748249"/>
    <lineage>
        <taxon>Bacteria</taxon>
        <taxon>Pseudomonadati</taxon>
        <taxon>Nitrospirota</taxon>
        <taxon>Nitrospiria</taxon>
        <taxon>Nitrospirales</taxon>
        <taxon>Nitrospiraceae</taxon>
        <taxon>Candidatus Magnetominusculus</taxon>
    </lineage>
</organism>
<dbReference type="Proteomes" id="UP000060487">
    <property type="component" value="Unassembled WGS sequence"/>
</dbReference>
<comment type="function">
    <text evidence="4">Responsible for synthesis of pseudouridine from uracil.</text>
</comment>
<dbReference type="RefSeq" id="WP_085053108.1">
    <property type="nucleotide sequence ID" value="NZ_LNQR01000089.1"/>
</dbReference>
<dbReference type="SUPFAM" id="SSF55174">
    <property type="entry name" value="Alpha-L RNA-binding motif"/>
    <property type="match status" value="1"/>
</dbReference>
<keyword evidence="3" id="KW-0694">RNA-binding</keyword>
<sequence length="311" mass="34272">MAVEFHVTSDEKGQRLDVYLALKTALTRSQINKLIKDTHVSLNGQPVRHGCKIRAGDIAVVDFQPQEDTELTPQAIQIDVHYEDKHLIVVDKPPGMPMYPGAGHRDGTLMNAVKWKTSALASVGGPLRPGVVHRIDKDTSGLVVIALDDTSYYSLVEQFKCRSIKRRYLALIYGSMSAPQGQITLPIGRSKSDRKKMSTVSNRYKPAVTNWQTLKTFKGASLVEAVLSTGRTHQIRVHFSAAGHPVLGDTTYGLKTCVTRAKLPVPRQMLHAAVLGFVHPVTGQHLEFASQLPADMVHICSLLEAECYNTK</sequence>
<protein>
    <recommendedName>
        <fullName evidence="4">Pseudouridine synthase</fullName>
        <ecNumber evidence="4">5.4.99.-</ecNumber>
    </recommendedName>
</protein>
<evidence type="ECO:0000259" key="5">
    <source>
        <dbReference type="SMART" id="SM00363"/>
    </source>
</evidence>
<comment type="similarity">
    <text evidence="1 4">Belongs to the pseudouridine synthase RluA family.</text>
</comment>
<dbReference type="NCBIfam" id="TIGR00005">
    <property type="entry name" value="rluA_subfam"/>
    <property type="match status" value="1"/>
</dbReference>
<gene>
    <name evidence="6" type="primary">rluD</name>
    <name evidence="6" type="ORF">ASN18_2507</name>
</gene>
<evidence type="ECO:0000256" key="2">
    <source>
        <dbReference type="ARBA" id="ARBA00023235"/>
    </source>
</evidence>
<accession>A0ABR5SED8</accession>
<comment type="caution">
    <text evidence="6">The sequence shown here is derived from an EMBL/GenBank/DDBJ whole genome shotgun (WGS) entry which is preliminary data.</text>
</comment>
<dbReference type="InterPro" id="IPR006224">
    <property type="entry name" value="PsdUridine_synth_RluA-like_CS"/>
</dbReference>
<feature type="domain" description="RNA-binding S4" evidence="5">
    <location>
        <begin position="14"/>
        <end position="77"/>
    </location>
</feature>
<dbReference type="SMART" id="SM00363">
    <property type="entry name" value="S4"/>
    <property type="match status" value="1"/>
</dbReference>
<dbReference type="PROSITE" id="PS50889">
    <property type="entry name" value="S4"/>
    <property type="match status" value="1"/>
</dbReference>
<dbReference type="InterPro" id="IPR050188">
    <property type="entry name" value="RluA_PseudoU_synthase"/>
</dbReference>